<dbReference type="Proteomes" id="UP000321513">
    <property type="component" value="Unassembled WGS sequence"/>
</dbReference>
<reference evidence="1 2" key="1">
    <citation type="submission" date="2019-07" db="EMBL/GenBank/DDBJ databases">
        <title>Whole genome shotgun sequence of Segetibacter aerophilus NBRC 106135.</title>
        <authorList>
            <person name="Hosoyama A."/>
            <person name="Uohara A."/>
            <person name="Ohji S."/>
            <person name="Ichikawa N."/>
        </authorList>
    </citation>
    <scope>NUCLEOTIDE SEQUENCE [LARGE SCALE GENOMIC DNA]</scope>
    <source>
        <strain evidence="1 2">NBRC 106135</strain>
    </source>
</reference>
<proteinExistence type="predicted"/>
<comment type="caution">
    <text evidence="1">The sequence shown here is derived from an EMBL/GenBank/DDBJ whole genome shotgun (WGS) entry which is preliminary data.</text>
</comment>
<organism evidence="1 2">
    <name type="scientific">Segetibacter aerophilus</name>
    <dbReference type="NCBI Taxonomy" id="670293"/>
    <lineage>
        <taxon>Bacteria</taxon>
        <taxon>Pseudomonadati</taxon>
        <taxon>Bacteroidota</taxon>
        <taxon>Chitinophagia</taxon>
        <taxon>Chitinophagales</taxon>
        <taxon>Chitinophagaceae</taxon>
        <taxon>Segetibacter</taxon>
    </lineage>
</organism>
<name>A0A512BI61_9BACT</name>
<evidence type="ECO:0000313" key="1">
    <source>
        <dbReference type="EMBL" id="GEO11555.1"/>
    </source>
</evidence>
<keyword evidence="2" id="KW-1185">Reference proteome</keyword>
<gene>
    <name evidence="1" type="ORF">SAE01_40510</name>
</gene>
<protein>
    <submittedName>
        <fullName evidence="1">Uncharacterized protein</fullName>
    </submittedName>
</protein>
<evidence type="ECO:0000313" key="2">
    <source>
        <dbReference type="Proteomes" id="UP000321513"/>
    </source>
</evidence>
<dbReference type="EMBL" id="BJYT01000024">
    <property type="protein sequence ID" value="GEO11555.1"/>
    <property type="molecule type" value="Genomic_DNA"/>
</dbReference>
<dbReference type="AlphaFoldDB" id="A0A512BI61"/>
<accession>A0A512BI61</accession>
<sequence>MPEYDCAQLLNKSNLPKYSHSGKGYVTTDIQTFATAFICARNIKKGFVNTKNETLTNKISIEEGSGFIED</sequence>